<dbReference type="GO" id="GO:0030288">
    <property type="term" value="C:outer membrane-bounded periplasmic space"/>
    <property type="evidence" value="ECO:0007669"/>
    <property type="project" value="TreeGrafter"/>
</dbReference>
<evidence type="ECO:0000256" key="1">
    <source>
        <dbReference type="SAM" id="Phobius"/>
    </source>
</evidence>
<accession>A0A1E8EVV9</accession>
<dbReference type="PANTHER" id="PTHR30032:SF4">
    <property type="entry name" value="AMIDASE ENHANCER"/>
    <property type="match status" value="1"/>
</dbReference>
<keyword evidence="1" id="KW-1133">Transmembrane helix</keyword>
<dbReference type="GO" id="GO:0030435">
    <property type="term" value="P:sporulation resulting in formation of a cellular spore"/>
    <property type="evidence" value="ECO:0007669"/>
    <property type="project" value="InterPro"/>
</dbReference>
<keyword evidence="1" id="KW-0812">Transmembrane</keyword>
<name>A0A1E8EVV9_9CLOT</name>
<dbReference type="InterPro" id="IPR014225">
    <property type="entry name" value="Spore_II_D_firmicutes"/>
</dbReference>
<evidence type="ECO:0000313" key="4">
    <source>
        <dbReference type="Proteomes" id="UP000175744"/>
    </source>
</evidence>
<comment type="caution">
    <text evidence="3">The sequence shown here is derived from an EMBL/GenBank/DDBJ whole genome shotgun (WGS) entry which is preliminary data.</text>
</comment>
<dbReference type="RefSeq" id="WP_070111260.1">
    <property type="nucleotide sequence ID" value="NZ_LZFO01000046.1"/>
</dbReference>
<reference evidence="3 4" key="1">
    <citation type="submission" date="2016-06" db="EMBL/GenBank/DDBJ databases">
        <title>Genome sequence of Clostridium acetireducens DSM 10703.</title>
        <authorList>
            <person name="Poehlein A."/>
            <person name="Fluechter S."/>
            <person name="Duerre P."/>
            <person name="Daniel R."/>
        </authorList>
    </citation>
    <scope>NUCLEOTIDE SEQUENCE [LARGE SCALE GENOMIC DNA]</scope>
    <source>
        <strain evidence="3 4">DSM 10703</strain>
    </source>
</reference>
<protein>
    <submittedName>
        <fullName evidence="3">Amidase enhancer</fullName>
    </submittedName>
</protein>
<dbReference type="Proteomes" id="UP000175744">
    <property type="component" value="Unassembled WGS sequence"/>
</dbReference>
<dbReference type="EMBL" id="LZFO01000046">
    <property type="protein sequence ID" value="OFI01407.1"/>
    <property type="molecule type" value="Genomic_DNA"/>
</dbReference>
<dbReference type="OrthoDB" id="9794671at2"/>
<proteinExistence type="predicted"/>
<keyword evidence="1" id="KW-0472">Membrane</keyword>
<dbReference type="NCBIfam" id="TIGR02870">
    <property type="entry name" value="spore_II_D"/>
    <property type="match status" value="1"/>
</dbReference>
<keyword evidence="4" id="KW-1185">Reference proteome</keyword>
<gene>
    <name evidence="3" type="primary">lytB</name>
    <name evidence="3" type="ORF">CLOACE_21590</name>
</gene>
<dbReference type="InterPro" id="IPR013486">
    <property type="entry name" value="SpoIID/LytB"/>
</dbReference>
<dbReference type="InterPro" id="IPR013693">
    <property type="entry name" value="SpoIID/LytB_N"/>
</dbReference>
<dbReference type="PANTHER" id="PTHR30032">
    <property type="entry name" value="N-ACETYLMURAMOYL-L-ALANINE AMIDASE-RELATED"/>
    <property type="match status" value="1"/>
</dbReference>
<dbReference type="STRING" id="1121290.CLAOCE_21590"/>
<evidence type="ECO:0000259" key="2">
    <source>
        <dbReference type="Pfam" id="PF08486"/>
    </source>
</evidence>
<dbReference type="PATRIC" id="fig|1121290.3.peg.2173"/>
<evidence type="ECO:0000313" key="3">
    <source>
        <dbReference type="EMBL" id="OFI01407.1"/>
    </source>
</evidence>
<dbReference type="InterPro" id="IPR051922">
    <property type="entry name" value="Bact_Sporulation_Assoc"/>
</dbReference>
<feature type="domain" description="Sporulation stage II protein D amidase enhancer LytB N-terminal" evidence="2">
    <location>
        <begin position="70"/>
        <end position="179"/>
    </location>
</feature>
<dbReference type="Pfam" id="PF08486">
    <property type="entry name" value="SpoIID"/>
    <property type="match status" value="1"/>
</dbReference>
<dbReference type="AlphaFoldDB" id="A0A1E8EVV9"/>
<feature type="transmembrane region" description="Helical" evidence="1">
    <location>
        <begin position="12"/>
        <end position="35"/>
    </location>
</feature>
<organism evidence="3 4">
    <name type="scientific">Clostridium acetireducens DSM 10703</name>
    <dbReference type="NCBI Taxonomy" id="1121290"/>
    <lineage>
        <taxon>Bacteria</taxon>
        <taxon>Bacillati</taxon>
        <taxon>Bacillota</taxon>
        <taxon>Clostridia</taxon>
        <taxon>Eubacteriales</taxon>
        <taxon>Clostridiaceae</taxon>
        <taxon>Clostridium</taxon>
    </lineage>
</organism>
<sequence>MRKRLKYEFFYLKNIFIITFIFLFSVVLLSIILLGTKKYGGKINKYSIKQNNIIFNKYKKGGPDVKIYITKKNKVEKMKLEEYIVGVVAAEMPAEFHIEALKAQAVAARTYAIAHIKSQGGNPCKNALAKGADLCDTVHCQSYIFKEDRLKGWPKENRNKYWNKICKSVKDTEGEIITYNNELVKEPYYFATSSGKTENAKEVFQKDIPYLISVNSPGEEKAPKYRTVFKFSYKDIANKVNRAYPKAKMSSKRLKKQIWIKDRSKSGGVKCIKLGNVEITGQQFRNILGINSANFNIKFNNKNIEVICSGYGHGVGMSQWGANAMGKHGKEYKKIITHYYQGTKISKINYK</sequence>
<dbReference type="NCBIfam" id="TIGR02669">
    <property type="entry name" value="SpoIID_LytB"/>
    <property type="match status" value="1"/>
</dbReference>